<dbReference type="AlphaFoldDB" id="A0AAU7QSR8"/>
<reference evidence="5" key="1">
    <citation type="submission" date="2024-06" db="EMBL/GenBank/DDBJ databases">
        <title>Diversity, functionality, and evolutionary history of bacterial symbionts in false click beetles (Coleoptera, Throscidae).</title>
        <authorList>
            <person name="Wierz J.C."/>
            <person name="Malm H."/>
            <person name="Kaltenpoth M."/>
            <person name="Engl T."/>
        </authorList>
    </citation>
    <scope>NUCLEOTIDE SEQUENCE</scope>
    <source>
        <strain evidence="5">Tcar</strain>
    </source>
</reference>
<dbReference type="Pfam" id="PF00575">
    <property type="entry name" value="S1"/>
    <property type="match status" value="2"/>
</dbReference>
<protein>
    <submittedName>
        <fullName evidence="5">S1 RNA-binding domain-containing protein</fullName>
    </submittedName>
</protein>
<evidence type="ECO:0000259" key="4">
    <source>
        <dbReference type="PROSITE" id="PS50126"/>
    </source>
</evidence>
<name>A0AAU7QSR8_9FLAO</name>
<evidence type="ECO:0000256" key="3">
    <source>
        <dbReference type="ARBA" id="ARBA00023274"/>
    </source>
</evidence>
<sequence>MFNNLILKNILFEKHTAYKWNFFKKNISFKKKLYYINIINKKIKNLVLNKIYKAIIINIIDNYVIVYINNDKYENFIPIKEFNKKKIKIGDIIKIVIIKKNSLNGNVISYIEALKIKIWKQIIFYYKNQKKISVKLYKKINKGYIVKIKKYLFGFLSKYQIINYEDYKLKDKINVIIININFKNKNIILSNKKFYNNIKFKKNIVKYNITKNKIVLGKVKKIINNNLIININNNIKCFLLYRDISWKNNNYLKKIKIDKKYKFKILNIDYKKKNIKLGLKQLKNHSWRNLINKKFKIGNVIKCKIYKITNLVVKVTICNYYIKGLIYINELNWHINYSKNRNIKKIGDILKCLIIDINYYNKKVILSYKRLLLNKFKSNNISKKYLLDNIYKGIIKGFDLLNNMYILINNLECIIYNYNVFFNFLSFKGKYLNNKYFKKNNIIYFSLLRINYFTRNFIGIYKNIYFPIYMKYPIFNIGYINFAKIIFITKKNIYLIFNKIIGVKILLLNNIKKKLNINDNILIKIINYNINTYILYAIYIKNNKNINLN</sequence>
<feature type="domain" description="S1 motif" evidence="4">
    <location>
        <begin position="212"/>
        <end position="280"/>
    </location>
</feature>
<dbReference type="CDD" id="cd00164">
    <property type="entry name" value="S1_like"/>
    <property type="match status" value="1"/>
</dbReference>
<dbReference type="InterPro" id="IPR012340">
    <property type="entry name" value="NA-bd_OB-fold"/>
</dbReference>
<dbReference type="InterPro" id="IPR050437">
    <property type="entry name" value="Ribos_protein_bS1-like"/>
</dbReference>
<evidence type="ECO:0000256" key="2">
    <source>
        <dbReference type="ARBA" id="ARBA00022980"/>
    </source>
</evidence>
<accession>A0AAU7QSR8</accession>
<dbReference type="EMBL" id="CP157896">
    <property type="protein sequence ID" value="XBT18665.1"/>
    <property type="molecule type" value="Genomic_DNA"/>
</dbReference>
<feature type="domain" description="S1 motif" evidence="4">
    <location>
        <begin position="298"/>
        <end position="369"/>
    </location>
</feature>
<evidence type="ECO:0000313" key="5">
    <source>
        <dbReference type="EMBL" id="XBT18665.1"/>
    </source>
</evidence>
<proteinExistence type="inferred from homology"/>
<dbReference type="InterPro" id="IPR003029">
    <property type="entry name" value="S1_domain"/>
</dbReference>
<dbReference type="PROSITE" id="PS50126">
    <property type="entry name" value="S1"/>
    <property type="match status" value="2"/>
</dbReference>
<organism evidence="5">
    <name type="scientific">Candidatus Shikimatogenerans sp. Tcar</name>
    <dbReference type="NCBI Taxonomy" id="3158565"/>
    <lineage>
        <taxon>Bacteria</taxon>
        <taxon>Pseudomonadati</taxon>
        <taxon>Bacteroidota</taxon>
        <taxon>Flavobacteriia</taxon>
        <taxon>Flavobacteriales</taxon>
        <taxon>Candidatus Shikimatogenerans</taxon>
    </lineage>
</organism>
<dbReference type="GO" id="GO:0003729">
    <property type="term" value="F:mRNA binding"/>
    <property type="evidence" value="ECO:0007669"/>
    <property type="project" value="TreeGrafter"/>
</dbReference>
<dbReference type="PANTHER" id="PTHR10724">
    <property type="entry name" value="30S RIBOSOMAL PROTEIN S1"/>
    <property type="match status" value="1"/>
</dbReference>
<keyword evidence="2" id="KW-0689">Ribosomal protein</keyword>
<dbReference type="GO" id="GO:0003735">
    <property type="term" value="F:structural constituent of ribosome"/>
    <property type="evidence" value="ECO:0007669"/>
    <property type="project" value="TreeGrafter"/>
</dbReference>
<dbReference type="SMART" id="SM00316">
    <property type="entry name" value="S1"/>
    <property type="match status" value="5"/>
</dbReference>
<dbReference type="PANTHER" id="PTHR10724:SF7">
    <property type="entry name" value="SMALL RIBOSOMAL SUBUNIT PROTEIN BS1C"/>
    <property type="match status" value="1"/>
</dbReference>
<dbReference type="Gene3D" id="2.40.50.140">
    <property type="entry name" value="Nucleic acid-binding proteins"/>
    <property type="match status" value="3"/>
</dbReference>
<dbReference type="GO" id="GO:0022627">
    <property type="term" value="C:cytosolic small ribosomal subunit"/>
    <property type="evidence" value="ECO:0007669"/>
    <property type="project" value="TreeGrafter"/>
</dbReference>
<comment type="similarity">
    <text evidence="1">Belongs to the bacterial ribosomal protein bS1 family.</text>
</comment>
<keyword evidence="3" id="KW-0687">Ribonucleoprotein</keyword>
<dbReference type="GO" id="GO:0006412">
    <property type="term" value="P:translation"/>
    <property type="evidence" value="ECO:0007669"/>
    <property type="project" value="TreeGrafter"/>
</dbReference>
<gene>
    <name evidence="5" type="ORF">ABNO60_00765</name>
</gene>
<evidence type="ECO:0000256" key="1">
    <source>
        <dbReference type="ARBA" id="ARBA00006767"/>
    </source>
</evidence>
<dbReference type="SUPFAM" id="SSF50249">
    <property type="entry name" value="Nucleic acid-binding proteins"/>
    <property type="match status" value="4"/>
</dbReference>